<protein>
    <submittedName>
        <fullName evidence="1">Uncharacterized protein</fullName>
    </submittedName>
</protein>
<proteinExistence type="predicted"/>
<gene>
    <name evidence="1" type="ORF">QAD02_009640</name>
</gene>
<name>A0ACC2NC99_9HYME</name>
<keyword evidence="2" id="KW-1185">Reference proteome</keyword>
<dbReference type="EMBL" id="CM056744">
    <property type="protein sequence ID" value="KAJ8667977.1"/>
    <property type="molecule type" value="Genomic_DNA"/>
</dbReference>
<sequence>MDSETFLEPWLGKEPNTRLEDSHSENELNKETGSHPLGSNPPIFLEAFQAKGDGKFSDYLLTAIRLRDPRRMLMRRNRKPYRSRFQNRLETVYEENHSFAYLFPQQ</sequence>
<evidence type="ECO:0000313" key="2">
    <source>
        <dbReference type="Proteomes" id="UP001239111"/>
    </source>
</evidence>
<organism evidence="1 2">
    <name type="scientific">Eretmocerus hayati</name>
    <dbReference type="NCBI Taxonomy" id="131215"/>
    <lineage>
        <taxon>Eukaryota</taxon>
        <taxon>Metazoa</taxon>
        <taxon>Ecdysozoa</taxon>
        <taxon>Arthropoda</taxon>
        <taxon>Hexapoda</taxon>
        <taxon>Insecta</taxon>
        <taxon>Pterygota</taxon>
        <taxon>Neoptera</taxon>
        <taxon>Endopterygota</taxon>
        <taxon>Hymenoptera</taxon>
        <taxon>Apocrita</taxon>
        <taxon>Proctotrupomorpha</taxon>
        <taxon>Chalcidoidea</taxon>
        <taxon>Aphelinidae</taxon>
        <taxon>Aphelininae</taxon>
        <taxon>Eretmocerus</taxon>
    </lineage>
</organism>
<dbReference type="Proteomes" id="UP001239111">
    <property type="component" value="Chromosome 4"/>
</dbReference>
<comment type="caution">
    <text evidence="1">The sequence shown here is derived from an EMBL/GenBank/DDBJ whole genome shotgun (WGS) entry which is preliminary data.</text>
</comment>
<reference evidence="1" key="1">
    <citation type="submission" date="2023-04" db="EMBL/GenBank/DDBJ databases">
        <title>A chromosome-level genome assembly of the parasitoid wasp Eretmocerus hayati.</title>
        <authorList>
            <person name="Zhong Y."/>
            <person name="Liu S."/>
            <person name="Liu Y."/>
        </authorList>
    </citation>
    <scope>NUCLEOTIDE SEQUENCE</scope>
    <source>
        <strain evidence="1">ZJU_SS_LIU_2023</strain>
    </source>
</reference>
<accession>A0ACC2NC99</accession>
<evidence type="ECO:0000313" key="1">
    <source>
        <dbReference type="EMBL" id="KAJ8667977.1"/>
    </source>
</evidence>